<keyword evidence="5 7" id="KW-1133">Transmembrane helix</keyword>
<protein>
    <submittedName>
        <fullName evidence="8">AraC family transcriptional regulator</fullName>
    </submittedName>
</protein>
<feature type="transmembrane region" description="Helical" evidence="7">
    <location>
        <begin position="66"/>
        <end position="88"/>
    </location>
</feature>
<gene>
    <name evidence="8" type="ORF">BST96_11420</name>
</gene>
<dbReference type="STRING" id="716816.BST96_11420"/>
<evidence type="ECO:0000256" key="5">
    <source>
        <dbReference type="ARBA" id="ARBA00022989"/>
    </source>
</evidence>
<dbReference type="PANTHER" id="PTHR33452:SF19">
    <property type="entry name" value="DOXX FAMILY PROTEIN"/>
    <property type="match status" value="1"/>
</dbReference>
<feature type="transmembrane region" description="Helical" evidence="7">
    <location>
        <begin position="161"/>
        <end position="183"/>
    </location>
</feature>
<reference evidence="8 9" key="1">
    <citation type="submission" date="2016-11" db="EMBL/GenBank/DDBJ databases">
        <title>Trade-off between light-utilization and light-protection in marine flavobacteria.</title>
        <authorList>
            <person name="Kumagai Y."/>
        </authorList>
    </citation>
    <scope>NUCLEOTIDE SEQUENCE [LARGE SCALE GENOMIC DNA]</scope>
    <source>
        <strain evidence="8 9">NBRC 107125</strain>
    </source>
</reference>
<sequence length="204" mass="22926">MASYNSLHQQLFNRLTVLEGFAPLLLRLYLIPVFWMAGTHKIDLTTLMPFENTVAWFGNPDWGLGLPLPTLMAFLAGWTEILGAIFLAGGFAVRWISIPLMVTMLVAALTAHWEFGWQAIADASAPFANERVMESVDKLSAAKSILQEHGNYDWLTSSGSFVILNSGIEFAATYFIMLFALLFTGGGRYTSMDYWLHRRFMAER</sequence>
<dbReference type="InterPro" id="IPR032808">
    <property type="entry name" value="DoxX"/>
</dbReference>
<keyword evidence="3" id="KW-1003">Cell membrane</keyword>
<evidence type="ECO:0000256" key="1">
    <source>
        <dbReference type="ARBA" id="ARBA00004651"/>
    </source>
</evidence>
<dbReference type="PANTHER" id="PTHR33452">
    <property type="entry name" value="OXIDOREDUCTASE CATD-RELATED"/>
    <property type="match status" value="1"/>
</dbReference>
<evidence type="ECO:0000256" key="7">
    <source>
        <dbReference type="SAM" id="Phobius"/>
    </source>
</evidence>
<evidence type="ECO:0000256" key="3">
    <source>
        <dbReference type="ARBA" id="ARBA00022475"/>
    </source>
</evidence>
<feature type="transmembrane region" description="Helical" evidence="7">
    <location>
        <begin position="21"/>
        <end position="38"/>
    </location>
</feature>
<accession>A0A1X9NNQ8</accession>
<evidence type="ECO:0000313" key="9">
    <source>
        <dbReference type="Proteomes" id="UP000193450"/>
    </source>
</evidence>
<evidence type="ECO:0000256" key="2">
    <source>
        <dbReference type="ARBA" id="ARBA00006679"/>
    </source>
</evidence>
<dbReference type="InterPro" id="IPR051907">
    <property type="entry name" value="DoxX-like_oxidoreductase"/>
</dbReference>
<comment type="subcellular location">
    <subcellularLocation>
        <location evidence="1">Cell membrane</location>
        <topology evidence="1">Multi-pass membrane protein</topology>
    </subcellularLocation>
</comment>
<keyword evidence="4 7" id="KW-0812">Transmembrane</keyword>
<organism evidence="8 9">
    <name type="scientific">Oceanicoccus sagamiensis</name>
    <dbReference type="NCBI Taxonomy" id="716816"/>
    <lineage>
        <taxon>Bacteria</taxon>
        <taxon>Pseudomonadati</taxon>
        <taxon>Pseudomonadota</taxon>
        <taxon>Gammaproteobacteria</taxon>
        <taxon>Cellvibrionales</taxon>
        <taxon>Spongiibacteraceae</taxon>
        <taxon>Oceanicoccus</taxon>
    </lineage>
</organism>
<keyword evidence="9" id="KW-1185">Reference proteome</keyword>
<keyword evidence="6 7" id="KW-0472">Membrane</keyword>
<evidence type="ECO:0000256" key="6">
    <source>
        <dbReference type="ARBA" id="ARBA00023136"/>
    </source>
</evidence>
<proteinExistence type="inferred from homology"/>
<evidence type="ECO:0000313" key="8">
    <source>
        <dbReference type="EMBL" id="ARN76377.1"/>
    </source>
</evidence>
<name>A0A1X9NNQ8_9GAMM</name>
<dbReference type="AlphaFoldDB" id="A0A1X9NNQ8"/>
<dbReference type="KEGG" id="osg:BST96_11420"/>
<comment type="similarity">
    <text evidence="2">Belongs to the DoxX family.</text>
</comment>
<feature type="transmembrane region" description="Helical" evidence="7">
    <location>
        <begin position="95"/>
        <end position="113"/>
    </location>
</feature>
<evidence type="ECO:0000256" key="4">
    <source>
        <dbReference type="ARBA" id="ARBA00022692"/>
    </source>
</evidence>
<dbReference type="Proteomes" id="UP000193450">
    <property type="component" value="Chromosome"/>
</dbReference>
<dbReference type="GO" id="GO:0005886">
    <property type="term" value="C:plasma membrane"/>
    <property type="evidence" value="ECO:0007669"/>
    <property type="project" value="UniProtKB-SubCell"/>
</dbReference>
<dbReference type="EMBL" id="CP019343">
    <property type="protein sequence ID" value="ARN76377.1"/>
    <property type="molecule type" value="Genomic_DNA"/>
</dbReference>
<dbReference type="Pfam" id="PF07681">
    <property type="entry name" value="DoxX"/>
    <property type="match status" value="1"/>
</dbReference>